<organism evidence="2 3">
    <name type="scientific">Desmophyllum pertusum</name>
    <dbReference type="NCBI Taxonomy" id="174260"/>
    <lineage>
        <taxon>Eukaryota</taxon>
        <taxon>Metazoa</taxon>
        <taxon>Cnidaria</taxon>
        <taxon>Anthozoa</taxon>
        <taxon>Hexacorallia</taxon>
        <taxon>Scleractinia</taxon>
        <taxon>Caryophylliina</taxon>
        <taxon>Caryophylliidae</taxon>
        <taxon>Desmophyllum</taxon>
    </lineage>
</organism>
<sequence length="100" mass="10856">MVIQQGSIIQSTVYSNGEIQLLCKAYGVEFRRNDSKAQLSEKLVPKIRESQQLLHPDALDNSTWQAELSTATVTAEDAIPDSLASNPPGLQPGKCIDLSS</sequence>
<evidence type="ECO:0000256" key="1">
    <source>
        <dbReference type="SAM" id="MobiDB-lite"/>
    </source>
</evidence>
<evidence type="ECO:0000313" key="3">
    <source>
        <dbReference type="Proteomes" id="UP001163046"/>
    </source>
</evidence>
<proteinExistence type="predicted"/>
<comment type="caution">
    <text evidence="2">The sequence shown here is derived from an EMBL/GenBank/DDBJ whole genome shotgun (WGS) entry which is preliminary data.</text>
</comment>
<keyword evidence="3" id="KW-1185">Reference proteome</keyword>
<protein>
    <submittedName>
        <fullName evidence="2">Uncharacterized protein</fullName>
    </submittedName>
</protein>
<dbReference type="AlphaFoldDB" id="A0A9X0DAD8"/>
<dbReference type="Proteomes" id="UP001163046">
    <property type="component" value="Unassembled WGS sequence"/>
</dbReference>
<accession>A0A9X0DAD8</accession>
<feature type="region of interest" description="Disordered" evidence="1">
    <location>
        <begin position="79"/>
        <end position="100"/>
    </location>
</feature>
<gene>
    <name evidence="2" type="ORF">OS493_018515</name>
</gene>
<dbReference type="EMBL" id="MU825406">
    <property type="protein sequence ID" value="KAJ7391468.1"/>
    <property type="molecule type" value="Genomic_DNA"/>
</dbReference>
<reference evidence="2" key="1">
    <citation type="submission" date="2023-01" db="EMBL/GenBank/DDBJ databases">
        <title>Genome assembly of the deep-sea coral Lophelia pertusa.</title>
        <authorList>
            <person name="Herrera S."/>
            <person name="Cordes E."/>
        </authorList>
    </citation>
    <scope>NUCLEOTIDE SEQUENCE</scope>
    <source>
        <strain evidence="2">USNM1676648</strain>
        <tissue evidence="2">Polyp</tissue>
    </source>
</reference>
<evidence type="ECO:0000313" key="2">
    <source>
        <dbReference type="EMBL" id="KAJ7391468.1"/>
    </source>
</evidence>
<name>A0A9X0DAD8_9CNID</name>